<comment type="caution">
    <text evidence="1">The sequence shown here is derived from an EMBL/GenBank/DDBJ whole genome shotgun (WGS) entry which is preliminary data.</text>
</comment>
<dbReference type="AlphaFoldDB" id="H0EL39"/>
<gene>
    <name evidence="1" type="ORF">M7I_3275</name>
</gene>
<evidence type="ECO:0000313" key="2">
    <source>
        <dbReference type="Proteomes" id="UP000005446"/>
    </source>
</evidence>
<protein>
    <submittedName>
        <fullName evidence="1">Uncharacterized protein</fullName>
    </submittedName>
</protein>
<organism evidence="1 2">
    <name type="scientific">Glarea lozoyensis (strain ATCC 74030 / MF5533)</name>
    <dbReference type="NCBI Taxonomy" id="1104152"/>
    <lineage>
        <taxon>Eukaryota</taxon>
        <taxon>Fungi</taxon>
        <taxon>Dikarya</taxon>
        <taxon>Ascomycota</taxon>
        <taxon>Pezizomycotina</taxon>
        <taxon>Leotiomycetes</taxon>
        <taxon>Helotiales</taxon>
        <taxon>Helotiaceae</taxon>
        <taxon>Glarea</taxon>
    </lineage>
</organism>
<sequence>MVMMHLFFDDLYTEDIILLFARSLFSDFLCCFPFSRLTLNGLIPLCLQFGEAAKICGSVANAKPGGGGQW</sequence>
<dbReference type="HOGENOM" id="CLU_2758005_0_0_1"/>
<reference evidence="1 2" key="1">
    <citation type="journal article" date="2012" name="Eukaryot. Cell">
        <title>Genome sequence of the fungus Glarea lozoyensis: the first genome sequence of a species from the Helotiaceae family.</title>
        <authorList>
            <person name="Youssar L."/>
            <person name="Gruening B.A."/>
            <person name="Erxleben A."/>
            <person name="Guenther S."/>
            <person name="Huettel W."/>
        </authorList>
    </citation>
    <scope>NUCLEOTIDE SEQUENCE [LARGE SCALE GENOMIC DNA]</scope>
    <source>
        <strain evidence="2">ATCC 74030 / MF5533</strain>
    </source>
</reference>
<dbReference type="EMBL" id="AGUE01000073">
    <property type="protein sequence ID" value="EHL00882.1"/>
    <property type="molecule type" value="Genomic_DNA"/>
</dbReference>
<keyword evidence="2" id="KW-1185">Reference proteome</keyword>
<name>H0EL39_GLAL7</name>
<dbReference type="InParanoid" id="H0EL39"/>
<dbReference type="Proteomes" id="UP000005446">
    <property type="component" value="Unassembled WGS sequence"/>
</dbReference>
<accession>H0EL39</accession>
<proteinExistence type="predicted"/>
<evidence type="ECO:0000313" key="1">
    <source>
        <dbReference type="EMBL" id="EHL00882.1"/>
    </source>
</evidence>